<evidence type="ECO:0000256" key="10">
    <source>
        <dbReference type="RuleBase" id="RU003410"/>
    </source>
</evidence>
<keyword evidence="14" id="KW-1185">Reference proteome</keyword>
<dbReference type="PROSITE" id="PS00089">
    <property type="entry name" value="RIBORED_LARGE"/>
    <property type="match status" value="1"/>
</dbReference>
<dbReference type="InterPro" id="IPR000788">
    <property type="entry name" value="RNR_lg_C"/>
</dbReference>
<gene>
    <name evidence="13" type="ORF">HGB44_18685</name>
</gene>
<dbReference type="PRINTS" id="PR01183">
    <property type="entry name" value="RIBORDTASEM1"/>
</dbReference>
<dbReference type="InterPro" id="IPR013509">
    <property type="entry name" value="RNR_lsu_N"/>
</dbReference>
<evidence type="ECO:0000256" key="9">
    <source>
        <dbReference type="PROSITE-ProRule" id="PRU00492"/>
    </source>
</evidence>
<evidence type="ECO:0000256" key="7">
    <source>
        <dbReference type="ARBA" id="ARBA00024942"/>
    </source>
</evidence>
<feature type="region of interest" description="Disordered" evidence="11">
    <location>
        <begin position="796"/>
        <end position="858"/>
    </location>
</feature>
<keyword evidence="6 10" id="KW-0215">Deoxyribonucleotide synthesis</keyword>
<dbReference type="UniPathway" id="UPA00326"/>
<evidence type="ECO:0000259" key="12">
    <source>
        <dbReference type="PROSITE" id="PS51161"/>
    </source>
</evidence>
<comment type="function">
    <text evidence="7 10">Provides the precursors necessary for DNA synthesis. Catalyzes the biosynthesis of deoxyribonucleotides from the corresponding ribonucleotides.</text>
</comment>
<name>A0A7X6MEM4_9ACTN</name>
<keyword evidence="2" id="KW-0021">Allosteric enzyme</keyword>
<dbReference type="CDD" id="cd01679">
    <property type="entry name" value="RNR_I"/>
    <property type="match status" value="1"/>
</dbReference>
<evidence type="ECO:0000313" key="13">
    <source>
        <dbReference type="EMBL" id="NKY99674.1"/>
    </source>
</evidence>
<dbReference type="GO" id="GO:0005524">
    <property type="term" value="F:ATP binding"/>
    <property type="evidence" value="ECO:0007669"/>
    <property type="project" value="UniProtKB-UniRule"/>
</dbReference>
<protein>
    <recommendedName>
        <fullName evidence="10">Ribonucleoside-diphosphate reductase</fullName>
        <ecNumber evidence="10">1.17.4.1</ecNumber>
    </recommendedName>
</protein>
<proteinExistence type="inferred from homology"/>
<dbReference type="Pfam" id="PF00317">
    <property type="entry name" value="Ribonuc_red_lgN"/>
    <property type="match status" value="1"/>
</dbReference>
<dbReference type="AlphaFoldDB" id="A0A7X6MEM4"/>
<dbReference type="Proteomes" id="UP000553209">
    <property type="component" value="Unassembled WGS sequence"/>
</dbReference>
<dbReference type="FunFam" id="3.20.70.20:FF:000009">
    <property type="entry name" value="Ribonucleoside-diphosphate reductase"/>
    <property type="match status" value="1"/>
</dbReference>
<organism evidence="13 14">
    <name type="scientific">Nocardiopsis alborubida</name>
    <dbReference type="NCBI Taxonomy" id="146802"/>
    <lineage>
        <taxon>Bacteria</taxon>
        <taxon>Bacillati</taxon>
        <taxon>Actinomycetota</taxon>
        <taxon>Actinomycetes</taxon>
        <taxon>Streptosporangiales</taxon>
        <taxon>Nocardiopsidaceae</taxon>
        <taxon>Nocardiopsis</taxon>
    </lineage>
</organism>
<dbReference type="InterPro" id="IPR005144">
    <property type="entry name" value="ATP-cone_dom"/>
</dbReference>
<comment type="catalytic activity">
    <reaction evidence="8 10">
        <text>a 2'-deoxyribonucleoside 5'-diphosphate + [thioredoxin]-disulfide + H2O = a ribonucleoside 5'-diphosphate + [thioredoxin]-dithiol</text>
        <dbReference type="Rhea" id="RHEA:23252"/>
        <dbReference type="Rhea" id="RHEA-COMP:10698"/>
        <dbReference type="Rhea" id="RHEA-COMP:10700"/>
        <dbReference type="ChEBI" id="CHEBI:15377"/>
        <dbReference type="ChEBI" id="CHEBI:29950"/>
        <dbReference type="ChEBI" id="CHEBI:50058"/>
        <dbReference type="ChEBI" id="CHEBI:57930"/>
        <dbReference type="ChEBI" id="CHEBI:73316"/>
        <dbReference type="EC" id="1.17.4.1"/>
    </reaction>
</comment>
<accession>A0A7X6MEM4</accession>
<evidence type="ECO:0000256" key="8">
    <source>
        <dbReference type="ARBA" id="ARBA00047754"/>
    </source>
</evidence>
<sequence>MTLDVEAVPASVRSSRDGNPPAAVDRIEHVVAEACARLTGVSAEKVLTEARRGFYPGISDAEVELALVMAARSFVEVDPDYSYVAARLLLDKLRREALTFISGVPDAAGQSEMGERYAAYLAAYVGRGIDLGQLDPALAKFDLARLGAALRPERDEQFTFLGIQTLYDRYFLHSDEVRYELPQAFFMRVAMGLALNEDDREARAIEFYELLSSFDFMASTPTLFNSGTVRAQLSSCFLTTVGDDLQAIFHGISNNAMLSKYSGGLGNDWTPVRGLGSHIRGTNGKSQGVVPFLKIANDTAVAVNQGGKRKGAVCAYLETWHIDIEEFLDLRKNTGDERRRTHDMNTANWVPDLFMQRVEQGGTWTLFSPDEVPDLHDKYGTAFAEAYTHYEAEAAAGRIKVSKTLPAVDLWRRMLTMLFETGHPWITFKDPSNLRSPQQHVGVVHSSNLCTEITLNTSADEVAVCNLGSVNLAQHTGPDGLDAERLRRTVRTAVRMLDNVIDVNFYTIPEARRANMRHRPVGLGLMGFQDALFKLRTPFASEGAVTFADESMELISYYAIEASMELAGERGSYESFEGSLWSQGVLPIDSLRLLAESRDGDLDMDRGETLDWDSLRERVKATGMRNSNVMAIAPTATIANITGVSQSIEPVYRNLYVKSNMSGDFTVVNPYLVRDLKARGLWDDDMVSALKMHDGSLGAIERVPADLKALYATAFEVDPEWLVDAGSRRQKWIDQAQSLNLYMAAPSGRKLDSLYRRAWRSGLKTTYYLRSQSATHVEKSTLKGTDGRLNAVAATPAAPAAPVASPAPSPAPTPSPAPSPSPSPNPGAATGGAADEDEFEIVDGQACSIDDPECEACQ</sequence>
<evidence type="ECO:0000256" key="11">
    <source>
        <dbReference type="SAM" id="MobiDB-lite"/>
    </source>
</evidence>
<dbReference type="PANTHER" id="PTHR11573">
    <property type="entry name" value="RIBONUCLEOSIDE-DIPHOSPHATE REDUCTASE LARGE CHAIN"/>
    <property type="match status" value="1"/>
</dbReference>
<dbReference type="InterPro" id="IPR008926">
    <property type="entry name" value="RNR_R1-su_N"/>
</dbReference>
<comment type="caution">
    <text evidence="13">The sequence shown here is derived from an EMBL/GenBank/DDBJ whole genome shotgun (WGS) entry which is preliminary data.</text>
</comment>
<evidence type="ECO:0000256" key="2">
    <source>
        <dbReference type="ARBA" id="ARBA00022533"/>
    </source>
</evidence>
<evidence type="ECO:0000313" key="14">
    <source>
        <dbReference type="Proteomes" id="UP000553209"/>
    </source>
</evidence>
<dbReference type="Pfam" id="PF02867">
    <property type="entry name" value="Ribonuc_red_lgC"/>
    <property type="match status" value="1"/>
</dbReference>
<dbReference type="PROSITE" id="PS51161">
    <property type="entry name" value="ATP_CONE"/>
    <property type="match status" value="1"/>
</dbReference>
<dbReference type="RefSeq" id="WP_061081822.1">
    <property type="nucleotide sequence ID" value="NZ_JAAXPG010000017.1"/>
</dbReference>
<dbReference type="GO" id="GO:0004748">
    <property type="term" value="F:ribonucleoside-diphosphate reductase activity, thioredoxin disulfide as acceptor"/>
    <property type="evidence" value="ECO:0007669"/>
    <property type="project" value="UniProtKB-EC"/>
</dbReference>
<evidence type="ECO:0000256" key="3">
    <source>
        <dbReference type="ARBA" id="ARBA00022741"/>
    </source>
</evidence>
<reference evidence="13 14" key="1">
    <citation type="submission" date="2020-04" db="EMBL/GenBank/DDBJ databases">
        <title>MicrobeNet Type strains.</title>
        <authorList>
            <person name="Nicholson A.C."/>
        </authorList>
    </citation>
    <scope>NUCLEOTIDE SEQUENCE [LARGE SCALE GENOMIC DNA]</scope>
    <source>
        <strain evidence="13 14">ATCC 23612</strain>
    </source>
</reference>
<feature type="region of interest" description="Disordered" evidence="11">
    <location>
        <begin position="1"/>
        <end position="21"/>
    </location>
</feature>
<dbReference type="SUPFAM" id="SSF51998">
    <property type="entry name" value="PFL-like glycyl radical enzymes"/>
    <property type="match status" value="1"/>
</dbReference>
<evidence type="ECO:0000256" key="4">
    <source>
        <dbReference type="ARBA" id="ARBA00022840"/>
    </source>
</evidence>
<dbReference type="EC" id="1.17.4.1" evidence="10"/>
<comment type="similarity">
    <text evidence="1 10">Belongs to the ribonucleoside diphosphate reductase large chain family.</text>
</comment>
<dbReference type="NCBIfam" id="NF005544">
    <property type="entry name" value="PRK07207.1"/>
    <property type="match status" value="1"/>
</dbReference>
<keyword evidence="4 9" id="KW-0067">ATP-binding</keyword>
<dbReference type="GO" id="GO:0009263">
    <property type="term" value="P:deoxyribonucleotide biosynthetic process"/>
    <property type="evidence" value="ECO:0007669"/>
    <property type="project" value="UniProtKB-KW"/>
</dbReference>
<feature type="domain" description="ATP-cone" evidence="12">
    <location>
        <begin position="9"/>
        <end position="99"/>
    </location>
</feature>
<evidence type="ECO:0000256" key="5">
    <source>
        <dbReference type="ARBA" id="ARBA00023002"/>
    </source>
</evidence>
<dbReference type="PANTHER" id="PTHR11573:SF6">
    <property type="entry name" value="RIBONUCLEOSIDE-DIPHOSPHATE REDUCTASE LARGE SUBUNIT"/>
    <property type="match status" value="1"/>
</dbReference>
<evidence type="ECO:0000256" key="6">
    <source>
        <dbReference type="ARBA" id="ARBA00023116"/>
    </source>
</evidence>
<dbReference type="EMBL" id="JAAXPG010000017">
    <property type="protein sequence ID" value="NKY99674.1"/>
    <property type="molecule type" value="Genomic_DNA"/>
</dbReference>
<dbReference type="GO" id="GO:0005971">
    <property type="term" value="C:ribonucleoside-diphosphate reductase complex"/>
    <property type="evidence" value="ECO:0007669"/>
    <property type="project" value="TreeGrafter"/>
</dbReference>
<dbReference type="SUPFAM" id="SSF48168">
    <property type="entry name" value="R1 subunit of ribonucleotide reductase, N-terminal domain"/>
    <property type="match status" value="1"/>
</dbReference>
<dbReference type="InterPro" id="IPR013346">
    <property type="entry name" value="NrdE_NrdA_C"/>
</dbReference>
<dbReference type="Gene3D" id="3.20.70.20">
    <property type="match status" value="1"/>
</dbReference>
<dbReference type="NCBIfam" id="TIGR02506">
    <property type="entry name" value="NrdE_NrdA"/>
    <property type="match status" value="1"/>
</dbReference>
<keyword evidence="5 10" id="KW-0560">Oxidoreductase</keyword>
<keyword evidence="3 9" id="KW-0547">Nucleotide-binding</keyword>
<feature type="compositionally biased region" description="Pro residues" evidence="11">
    <location>
        <begin position="805"/>
        <end position="825"/>
    </location>
</feature>
<dbReference type="InterPro" id="IPR039718">
    <property type="entry name" value="Rrm1"/>
</dbReference>
<evidence type="ECO:0000256" key="1">
    <source>
        <dbReference type="ARBA" id="ARBA00010406"/>
    </source>
</evidence>